<sequence>MSNEKREFNKYTVWYSVGKLPEAVIYCHYDSGSGAKKHVGTINFYPDSINVPNSIVTPSGKYVINMPKRMYAHVMDLLRHEKPLFLLTDWGDGYLSTSSEEPIGELEPVSTPKNKVSKGGMPK</sequence>
<proteinExistence type="predicted"/>
<name>A0ABV6YJP9_UNCEI</name>
<dbReference type="EMBL" id="JBHPKH010000022">
    <property type="protein sequence ID" value="MFC1572576.1"/>
    <property type="molecule type" value="Genomic_DNA"/>
</dbReference>
<feature type="region of interest" description="Disordered" evidence="1">
    <location>
        <begin position="99"/>
        <end position="123"/>
    </location>
</feature>
<evidence type="ECO:0000313" key="2">
    <source>
        <dbReference type="EMBL" id="MFC1572576.1"/>
    </source>
</evidence>
<protein>
    <submittedName>
        <fullName evidence="2">Uncharacterized protein</fullName>
    </submittedName>
</protein>
<reference evidence="2 3" key="1">
    <citation type="submission" date="2024-09" db="EMBL/GenBank/DDBJ databases">
        <authorList>
            <person name="D'Angelo T."/>
        </authorList>
    </citation>
    <scope>NUCLEOTIDE SEQUENCE [LARGE SCALE GENOMIC DNA]</scope>
    <source>
        <strain evidence="2">SAG AM-320-E07</strain>
    </source>
</reference>
<organism evidence="2 3">
    <name type="scientific">Eiseniibacteriota bacterium</name>
    <dbReference type="NCBI Taxonomy" id="2212470"/>
    <lineage>
        <taxon>Bacteria</taxon>
        <taxon>Candidatus Eiseniibacteriota</taxon>
    </lineage>
</organism>
<dbReference type="Proteomes" id="UP001593833">
    <property type="component" value="Unassembled WGS sequence"/>
</dbReference>
<evidence type="ECO:0000256" key="1">
    <source>
        <dbReference type="SAM" id="MobiDB-lite"/>
    </source>
</evidence>
<evidence type="ECO:0000313" key="3">
    <source>
        <dbReference type="Proteomes" id="UP001593833"/>
    </source>
</evidence>
<gene>
    <name evidence="2" type="ORF">ACFL6M_03150</name>
</gene>
<accession>A0ABV6YJP9</accession>
<keyword evidence="3" id="KW-1185">Reference proteome</keyword>
<comment type="caution">
    <text evidence="2">The sequence shown here is derived from an EMBL/GenBank/DDBJ whole genome shotgun (WGS) entry which is preliminary data.</text>
</comment>